<dbReference type="Proteomes" id="UP000030816">
    <property type="component" value="Unassembled WGS sequence"/>
</dbReference>
<name>A0A0B2X6Z8_METAS</name>
<dbReference type="PANTHER" id="PTHR47219:SF15">
    <property type="entry name" value="TBC1 DOMAIN FAMILY MEMBER 12 ISOFORM X1"/>
    <property type="match status" value="1"/>
</dbReference>
<dbReference type="HOGENOM" id="CLU_009825_0_0_1"/>
<dbReference type="Pfam" id="PF22874">
    <property type="entry name" value="SBE2_M"/>
    <property type="match status" value="1"/>
</dbReference>
<dbReference type="InterPro" id="IPR050302">
    <property type="entry name" value="Rab_GAP_TBC_domain"/>
</dbReference>
<proteinExistence type="predicted"/>
<dbReference type="STRING" id="1081103.A0A0B2X6Z8"/>
<dbReference type="SUPFAM" id="SSF47923">
    <property type="entry name" value="Ypt/Rab-GAP domain of gyp1p"/>
    <property type="match status" value="2"/>
</dbReference>
<dbReference type="GO" id="GO:0031267">
    <property type="term" value="F:small GTPase binding"/>
    <property type="evidence" value="ECO:0007669"/>
    <property type="project" value="TreeGrafter"/>
</dbReference>
<dbReference type="OrthoDB" id="289721at2759"/>
<feature type="region of interest" description="Disordered" evidence="2">
    <location>
        <begin position="1"/>
        <end position="227"/>
    </location>
</feature>
<comment type="caution">
    <text evidence="4">The sequence shown here is derived from an EMBL/GenBank/DDBJ whole genome shotgun (WGS) entry which is preliminary data.</text>
</comment>
<sequence length="713" mass="79493">MIREQVVSNTISSPGSPPGMTTSKSSKSSSFQSLNSDDGSVLSDVSHFEDIGLDDDSATVKVDVRPGPTPLVTPVGRNLASVKRPPVPEPRRSFPNLQTNVYAANPRSTNVSGLTDPRSLSLSRGHSTTSLPAARRNRSVSPNLSLDPRDIDLSSKPQPRARRGSRLVTRRRSLQELERECDEDDGDDIPDGIVLENVPISPRPVHERPPSRAPSVSPSPDRAPKERVRNVGNGTPAVAQAQGCLRSPSWKSDVSDRPPSSPLNLRANSWNLALADLNAESKALTEKLEEHADELQARFSHRPSGSARPNTWNSGHMPYDHVYDKRARVKSSTPELPPLRRTNIMVDPLPISKEKEAVLSRTRPSWLPPKDPAEERRHLKEYQKMMAASAKAEERREAARRTRAESRDHTADDLMHIWEDDIIPRWNDAIRERRTRDMWWRGVAPRSRGVVWARAIGNELGLTGTTFRAALTRAHDLEERVRSDRADAEDARRVKWFEQIRRDANDRTWKNLRIFEITGPLHQSLVDVLNAYAMYRSDIGYVPGCNTIAALLLLNLPNAETAFIALANVLNRPLPLSFYTADETAQASAYNLVLQTLRYKSEPLYEHLTETMRDVTPELYLGGMFLSLFTGHLAIDEAARLWDVYVFEGDGLLVRAAVALLLLREMALLGSKTPDEVVVVMNRTNSSHGTARAVGEVGAEDRFMTTVRDAGKV</sequence>
<organism evidence="4 5">
    <name type="scientific">Metarhizium album (strain ARSEF 1941)</name>
    <dbReference type="NCBI Taxonomy" id="1081103"/>
    <lineage>
        <taxon>Eukaryota</taxon>
        <taxon>Fungi</taxon>
        <taxon>Dikarya</taxon>
        <taxon>Ascomycota</taxon>
        <taxon>Pezizomycotina</taxon>
        <taxon>Sordariomycetes</taxon>
        <taxon>Hypocreomycetidae</taxon>
        <taxon>Hypocreales</taxon>
        <taxon>Clavicipitaceae</taxon>
        <taxon>Metarhizium</taxon>
    </lineage>
</organism>
<dbReference type="InterPro" id="IPR053949">
    <property type="entry name" value="SBE2/SBE22_M"/>
</dbReference>
<feature type="compositionally biased region" description="Basic residues" evidence="2">
    <location>
        <begin position="159"/>
        <end position="172"/>
    </location>
</feature>
<dbReference type="InterPro" id="IPR035969">
    <property type="entry name" value="Rab-GAP_TBC_sf"/>
</dbReference>
<evidence type="ECO:0000256" key="1">
    <source>
        <dbReference type="SAM" id="Coils"/>
    </source>
</evidence>
<dbReference type="GeneID" id="63735009"/>
<reference evidence="4 5" key="1">
    <citation type="journal article" date="2014" name="Proc. Natl. Acad. Sci. U.S.A.">
        <title>Trajectory and genomic determinants of fungal-pathogen speciation and host adaptation.</title>
        <authorList>
            <person name="Hu X."/>
            <person name="Xiao G."/>
            <person name="Zheng P."/>
            <person name="Shang Y."/>
            <person name="Su Y."/>
            <person name="Zhang X."/>
            <person name="Liu X."/>
            <person name="Zhan S."/>
            <person name="St Leger R.J."/>
            <person name="Wang C."/>
        </authorList>
    </citation>
    <scope>NUCLEOTIDE SEQUENCE [LARGE SCALE GENOMIC DNA]</scope>
    <source>
        <strain evidence="4 5">ARSEF 1941</strain>
    </source>
</reference>
<feature type="coiled-coil region" evidence="1">
    <location>
        <begin position="267"/>
        <end position="298"/>
    </location>
</feature>
<feature type="compositionally biased region" description="Low complexity" evidence="2">
    <location>
        <begin position="12"/>
        <end position="40"/>
    </location>
</feature>
<dbReference type="Gene3D" id="1.10.8.270">
    <property type="entry name" value="putative rabgap domain of human tbc1 domain family member 14 like domains"/>
    <property type="match status" value="1"/>
</dbReference>
<dbReference type="FunFam" id="1.10.10.750:FF:000013">
    <property type="entry name" value="Similar to TBC domain protein"/>
    <property type="match status" value="1"/>
</dbReference>
<evidence type="ECO:0000259" key="3">
    <source>
        <dbReference type="PROSITE" id="PS50086"/>
    </source>
</evidence>
<dbReference type="RefSeq" id="XP_040682618.1">
    <property type="nucleotide sequence ID" value="XM_040819353.1"/>
</dbReference>
<feature type="compositionally biased region" description="Polar residues" evidence="2">
    <location>
        <begin position="95"/>
        <end position="131"/>
    </location>
</feature>
<dbReference type="Gene3D" id="1.10.10.750">
    <property type="entry name" value="Ypt/Rab-GAP domain of gyp1p, domain 1"/>
    <property type="match status" value="1"/>
</dbReference>
<gene>
    <name evidence="4" type="ORF">MAM_00554</name>
</gene>
<evidence type="ECO:0000256" key="2">
    <source>
        <dbReference type="SAM" id="MobiDB-lite"/>
    </source>
</evidence>
<feature type="compositionally biased region" description="Acidic residues" evidence="2">
    <location>
        <begin position="179"/>
        <end position="190"/>
    </location>
</feature>
<evidence type="ECO:0000313" key="4">
    <source>
        <dbReference type="EMBL" id="KHO01553.1"/>
    </source>
</evidence>
<dbReference type="PROSITE" id="PS50086">
    <property type="entry name" value="TBC_RABGAP"/>
    <property type="match status" value="1"/>
</dbReference>
<dbReference type="EMBL" id="AZHE01000001">
    <property type="protein sequence ID" value="KHO01553.1"/>
    <property type="molecule type" value="Genomic_DNA"/>
</dbReference>
<dbReference type="Gene3D" id="1.10.472.80">
    <property type="entry name" value="Ypt/Rab-GAP domain of gyp1p, domain 3"/>
    <property type="match status" value="1"/>
</dbReference>
<dbReference type="Pfam" id="PF00566">
    <property type="entry name" value="RabGAP-TBC"/>
    <property type="match status" value="1"/>
</dbReference>
<keyword evidence="1" id="KW-0175">Coiled coil</keyword>
<dbReference type="GO" id="GO:0005096">
    <property type="term" value="F:GTPase activator activity"/>
    <property type="evidence" value="ECO:0007669"/>
    <property type="project" value="TreeGrafter"/>
</dbReference>
<feature type="domain" description="Rab-GAP TBC" evidence="3">
    <location>
        <begin position="442"/>
        <end position="649"/>
    </location>
</feature>
<evidence type="ECO:0000313" key="5">
    <source>
        <dbReference type="Proteomes" id="UP000030816"/>
    </source>
</evidence>
<dbReference type="PANTHER" id="PTHR47219">
    <property type="entry name" value="RAB GTPASE-ACTIVATING PROTEIN 1-LIKE"/>
    <property type="match status" value="1"/>
</dbReference>
<accession>A0A0B2X6Z8</accession>
<keyword evidence="5" id="KW-1185">Reference proteome</keyword>
<dbReference type="SMART" id="SM00164">
    <property type="entry name" value="TBC"/>
    <property type="match status" value="1"/>
</dbReference>
<protein>
    <submittedName>
        <fullName evidence="4">Rab-GAP/TBC domain protein</fullName>
    </submittedName>
</protein>
<dbReference type="InterPro" id="IPR000195">
    <property type="entry name" value="Rab-GAP-TBC_dom"/>
</dbReference>
<dbReference type="FunFam" id="1.10.8.270:FF:000034">
    <property type="entry name" value="TBC (Tre-2/Bub2/Cdc16) domain family"/>
    <property type="match status" value="1"/>
</dbReference>
<dbReference type="AlphaFoldDB" id="A0A0B2X6Z8"/>
<feature type="compositionally biased region" description="Polar residues" evidence="2">
    <location>
        <begin position="1"/>
        <end position="11"/>
    </location>
</feature>